<dbReference type="Proteomes" id="UP000001208">
    <property type="component" value="Chromosome"/>
</dbReference>
<reference evidence="1 2" key="1">
    <citation type="submission" date="2008-06" db="EMBL/GenBank/DDBJ databases">
        <title>Complete sequence of Chloroherpeton thalassium ATCC 35110.</title>
        <authorList>
            <consortium name="US DOE Joint Genome Institute"/>
            <person name="Lucas S."/>
            <person name="Copeland A."/>
            <person name="Lapidus A."/>
            <person name="Glavina del Rio T."/>
            <person name="Dalin E."/>
            <person name="Tice H."/>
            <person name="Bruce D."/>
            <person name="Goodwin L."/>
            <person name="Pitluck S."/>
            <person name="Schmutz J."/>
            <person name="Larimer F."/>
            <person name="Land M."/>
            <person name="Hauser L."/>
            <person name="Kyrpides N."/>
            <person name="Mikhailova N."/>
            <person name="Liu Z."/>
            <person name="Li T."/>
            <person name="Zhao F."/>
            <person name="Overmann J."/>
            <person name="Bryant D.A."/>
            <person name="Richardson P."/>
        </authorList>
    </citation>
    <scope>NUCLEOTIDE SEQUENCE [LARGE SCALE GENOMIC DNA]</scope>
    <source>
        <strain evidence="2">ATCC 35110 / GB-78</strain>
    </source>
</reference>
<sequence length="96" mass="10569">MGERTGSPCKSHNTNVGADLRACPHFARINSHDKVPVIQTTLKIIFPLEPCYSEPTAEESTRLMDASSVQHDKVPDGCFTPFSMTKFLMDASLRSA</sequence>
<dbReference type="HOGENOM" id="CLU_2354680_0_0_10"/>
<dbReference type="EMBL" id="CP001100">
    <property type="protein sequence ID" value="ACF15080.1"/>
    <property type="molecule type" value="Genomic_DNA"/>
</dbReference>
<name>B3QYB4_CHLT3</name>
<accession>B3QYB4</accession>
<proteinExistence type="predicted"/>
<organism evidence="1 2">
    <name type="scientific">Chloroherpeton thalassium (strain ATCC 35110 / GB-78)</name>
    <dbReference type="NCBI Taxonomy" id="517418"/>
    <lineage>
        <taxon>Bacteria</taxon>
        <taxon>Pseudomonadati</taxon>
        <taxon>Chlorobiota</taxon>
        <taxon>Chlorobiia</taxon>
        <taxon>Chlorobiales</taxon>
        <taxon>Chloroherpetonaceae</taxon>
        <taxon>Chloroherpeton</taxon>
    </lineage>
</organism>
<evidence type="ECO:0000313" key="1">
    <source>
        <dbReference type="EMBL" id="ACF15080.1"/>
    </source>
</evidence>
<protein>
    <submittedName>
        <fullName evidence="1">Uncharacterized protein</fullName>
    </submittedName>
</protein>
<dbReference type="KEGG" id="cts:Ctha_2631"/>
<evidence type="ECO:0000313" key="2">
    <source>
        <dbReference type="Proteomes" id="UP000001208"/>
    </source>
</evidence>
<dbReference type="AlphaFoldDB" id="B3QYB4"/>
<gene>
    <name evidence="1" type="ordered locus">Ctha_2631</name>
</gene>
<dbReference type="STRING" id="517418.Ctha_2631"/>
<keyword evidence="2" id="KW-1185">Reference proteome</keyword>